<gene>
    <name evidence="6" type="ORF">METZ01_LOCUS280615</name>
</gene>
<keyword evidence="5" id="KW-0812">Transmembrane</keyword>
<evidence type="ECO:0000256" key="4">
    <source>
        <dbReference type="ARBA" id="ARBA00023128"/>
    </source>
</evidence>
<sequence length="223" mass="26049">MSKNPFGKKGDFITSPNISIFFSEMIAVWIISFWKNLKEPKKLNIIELGAGNGEMINVISKTFEKFPSFNNACKIHILEKSPYLQKIQKEKLKNKNIFWINNLNKIKNGPNIFLANEFFDALSIKQFLKKNEFWLERKVKFGGVNYANFFDVKVEIKKIEKIIGYKISKNQDFLEISEDVMKYFKIISNKINKFGGGLLIIDYGYIEEKMKNTLRGIQNHKIV</sequence>
<feature type="transmembrane region" description="Helical" evidence="5">
    <location>
        <begin position="12"/>
        <end position="34"/>
    </location>
</feature>
<organism evidence="6">
    <name type="scientific">marine metagenome</name>
    <dbReference type="NCBI Taxonomy" id="408172"/>
    <lineage>
        <taxon>unclassified sequences</taxon>
        <taxon>metagenomes</taxon>
        <taxon>ecological metagenomes</taxon>
    </lineage>
</organism>
<dbReference type="Pfam" id="PF02636">
    <property type="entry name" value="Methyltransf_28"/>
    <property type="match status" value="1"/>
</dbReference>
<comment type="subcellular location">
    <subcellularLocation>
        <location evidence="1">Mitochondrion</location>
    </subcellularLocation>
</comment>
<dbReference type="GO" id="GO:0032259">
    <property type="term" value="P:methylation"/>
    <property type="evidence" value="ECO:0007669"/>
    <property type="project" value="UniProtKB-KW"/>
</dbReference>
<reference evidence="6" key="1">
    <citation type="submission" date="2018-05" db="EMBL/GenBank/DDBJ databases">
        <authorList>
            <person name="Lanie J.A."/>
            <person name="Ng W.-L."/>
            <person name="Kazmierczak K.M."/>
            <person name="Andrzejewski T.M."/>
            <person name="Davidsen T.M."/>
            <person name="Wayne K.J."/>
            <person name="Tettelin H."/>
            <person name="Glass J.I."/>
            <person name="Rusch D."/>
            <person name="Podicherti R."/>
            <person name="Tsui H.-C.T."/>
            <person name="Winkler M.E."/>
        </authorList>
    </citation>
    <scope>NUCLEOTIDE SEQUENCE</scope>
</reference>
<keyword evidence="3" id="KW-0808">Transferase</keyword>
<dbReference type="EMBL" id="UINC01082727">
    <property type="protein sequence ID" value="SVC27761.1"/>
    <property type="molecule type" value="Genomic_DNA"/>
</dbReference>
<keyword evidence="5" id="KW-0472">Membrane</keyword>
<evidence type="ECO:0000256" key="1">
    <source>
        <dbReference type="ARBA" id="ARBA00004173"/>
    </source>
</evidence>
<keyword evidence="2" id="KW-0489">Methyltransferase</keyword>
<dbReference type="GO" id="GO:0035243">
    <property type="term" value="F:protein-arginine omega-N symmetric methyltransferase activity"/>
    <property type="evidence" value="ECO:0007669"/>
    <property type="project" value="TreeGrafter"/>
</dbReference>
<dbReference type="PANTHER" id="PTHR12049">
    <property type="entry name" value="PROTEIN ARGININE METHYLTRANSFERASE NDUFAF7, MITOCHONDRIAL"/>
    <property type="match status" value="1"/>
</dbReference>
<keyword evidence="5" id="KW-1133">Transmembrane helix</keyword>
<evidence type="ECO:0008006" key="7">
    <source>
        <dbReference type="Google" id="ProtNLM"/>
    </source>
</evidence>
<dbReference type="GO" id="GO:0005739">
    <property type="term" value="C:mitochondrion"/>
    <property type="evidence" value="ECO:0007669"/>
    <property type="project" value="UniProtKB-SubCell"/>
</dbReference>
<evidence type="ECO:0000313" key="6">
    <source>
        <dbReference type="EMBL" id="SVC27761.1"/>
    </source>
</evidence>
<accession>A0A382KYL7</accession>
<dbReference type="AlphaFoldDB" id="A0A382KYL7"/>
<dbReference type="InterPro" id="IPR038375">
    <property type="entry name" value="NDUFAF7_sf"/>
</dbReference>
<proteinExistence type="predicted"/>
<dbReference type="SUPFAM" id="SSF53335">
    <property type="entry name" value="S-adenosyl-L-methionine-dependent methyltransferases"/>
    <property type="match status" value="1"/>
</dbReference>
<dbReference type="Gene3D" id="3.40.50.12710">
    <property type="match status" value="1"/>
</dbReference>
<evidence type="ECO:0000256" key="5">
    <source>
        <dbReference type="SAM" id="Phobius"/>
    </source>
</evidence>
<dbReference type="InterPro" id="IPR003788">
    <property type="entry name" value="NDUFAF7"/>
</dbReference>
<protein>
    <recommendedName>
        <fullName evidence="7">Type II protein arginine methyltransferase</fullName>
    </recommendedName>
</protein>
<evidence type="ECO:0000256" key="2">
    <source>
        <dbReference type="ARBA" id="ARBA00022603"/>
    </source>
</evidence>
<evidence type="ECO:0000256" key="3">
    <source>
        <dbReference type="ARBA" id="ARBA00022679"/>
    </source>
</evidence>
<keyword evidence="4" id="KW-0496">Mitochondrion</keyword>
<name>A0A382KYL7_9ZZZZ</name>
<dbReference type="InterPro" id="IPR029063">
    <property type="entry name" value="SAM-dependent_MTases_sf"/>
</dbReference>
<dbReference type="PANTHER" id="PTHR12049:SF7">
    <property type="entry name" value="PROTEIN ARGININE METHYLTRANSFERASE NDUFAF7, MITOCHONDRIAL"/>
    <property type="match status" value="1"/>
</dbReference>
<feature type="non-terminal residue" evidence="6">
    <location>
        <position position="223"/>
    </location>
</feature>